<evidence type="ECO:0000313" key="2">
    <source>
        <dbReference type="EMBL" id="GAD06005.1"/>
    </source>
</evidence>
<reference evidence="3" key="1">
    <citation type="journal article" date="2013" name="Genome">
        <title>Draft Genome Sequences of Porphyromonas crevioricanis JCM 15906T and Porphyromonas cansulci JCM 13913T Isolated from a Canine Oral Cavity.</title>
        <authorList>
            <person name="Sakamoto M."/>
            <person name="Tanaka N."/>
            <person name="Shiwa Y."/>
            <person name="Yoshikawa H."/>
            <person name="Ohkuma M."/>
        </authorList>
    </citation>
    <scope>NUCLEOTIDE SEQUENCE [LARGE SCALE GENOMIC DNA]</scope>
    <source>
        <strain evidence="3">JCM 15906</strain>
    </source>
</reference>
<gene>
    <name evidence="2" type="ORF">PORCRE_1725</name>
</gene>
<feature type="compositionally biased region" description="Polar residues" evidence="1">
    <location>
        <begin position="20"/>
        <end position="34"/>
    </location>
</feature>
<dbReference type="Proteomes" id="UP000018031">
    <property type="component" value="Unassembled WGS sequence"/>
</dbReference>
<dbReference type="AlphaFoldDB" id="T1DT48"/>
<name>T1DT48_9PORP</name>
<evidence type="ECO:0000313" key="3">
    <source>
        <dbReference type="Proteomes" id="UP000018031"/>
    </source>
</evidence>
<dbReference type="EMBL" id="BAOU01000050">
    <property type="protein sequence ID" value="GAD06005.1"/>
    <property type="molecule type" value="Genomic_DNA"/>
</dbReference>
<protein>
    <submittedName>
        <fullName evidence="2">Uncharacterized protein</fullName>
    </submittedName>
</protein>
<sequence>MWHVLLSIMLAKRREKTPEKSSQIQVNKKTSQRLYNDRLKGR</sequence>
<comment type="caution">
    <text evidence="2">The sequence shown here is derived from an EMBL/GenBank/DDBJ whole genome shotgun (WGS) entry which is preliminary data.</text>
</comment>
<proteinExistence type="predicted"/>
<accession>T1DT48</accession>
<organism evidence="2 3">
    <name type="scientific">Porphyromonas crevioricanis JCM 15906</name>
    <dbReference type="NCBI Taxonomy" id="1305617"/>
    <lineage>
        <taxon>Bacteria</taxon>
        <taxon>Pseudomonadati</taxon>
        <taxon>Bacteroidota</taxon>
        <taxon>Bacteroidia</taxon>
        <taxon>Bacteroidales</taxon>
        <taxon>Porphyromonadaceae</taxon>
        <taxon>Porphyromonas</taxon>
    </lineage>
</organism>
<evidence type="ECO:0000256" key="1">
    <source>
        <dbReference type="SAM" id="MobiDB-lite"/>
    </source>
</evidence>
<reference evidence="2 3" key="2">
    <citation type="journal article" date="2013" name="Genome Announc.">
        <title>Draft Genome Sequences of Porphyromonas crevioricanis JCM 15906T and Porphyromonas cansulci JCM 13913T Isolated from a Canine Oral Cavity.</title>
        <authorList>
            <person name="Sakamoto M."/>
            <person name="Tanaka N."/>
            <person name="Shiwa Y."/>
            <person name="Yoshikawa H."/>
            <person name="Ohkuma M."/>
        </authorList>
    </citation>
    <scope>NUCLEOTIDE SEQUENCE [LARGE SCALE GENOMIC DNA]</scope>
    <source>
        <strain evidence="2 3">JCM 15906</strain>
    </source>
</reference>
<feature type="region of interest" description="Disordered" evidence="1">
    <location>
        <begin position="16"/>
        <end position="42"/>
    </location>
</feature>